<accession>A0A2A2SIF1</accession>
<keyword evidence="14" id="KW-1185">Reference proteome</keyword>
<keyword evidence="6 8" id="KW-0472">Membrane</keyword>
<dbReference type="InterPro" id="IPR000531">
    <property type="entry name" value="Beta-barrel_TonB"/>
</dbReference>
<evidence type="ECO:0000256" key="8">
    <source>
        <dbReference type="PROSITE-ProRule" id="PRU01360"/>
    </source>
</evidence>
<evidence type="ECO:0000256" key="2">
    <source>
        <dbReference type="ARBA" id="ARBA00022448"/>
    </source>
</evidence>
<dbReference type="PANTHER" id="PTHR30069:SF39">
    <property type="entry name" value="BLL6183 PROTEIN"/>
    <property type="match status" value="1"/>
</dbReference>
<reference evidence="14" key="1">
    <citation type="submission" date="2017-09" db="EMBL/GenBank/DDBJ databases">
        <authorList>
            <person name="Feng G."/>
            <person name="Zhu H."/>
        </authorList>
    </citation>
    <scope>NUCLEOTIDE SEQUENCE [LARGE SCALE GENOMIC DNA]</scope>
    <source>
        <strain evidence="14">1PNM-20</strain>
    </source>
</reference>
<dbReference type="PROSITE" id="PS52016">
    <property type="entry name" value="TONB_DEPENDENT_REC_3"/>
    <property type="match status" value="1"/>
</dbReference>
<protein>
    <submittedName>
        <fullName evidence="13">TonB-dependent receptor</fullName>
    </submittedName>
</protein>
<dbReference type="GO" id="GO:0044718">
    <property type="term" value="P:siderophore transmembrane transport"/>
    <property type="evidence" value="ECO:0007669"/>
    <property type="project" value="TreeGrafter"/>
</dbReference>
<gene>
    <name evidence="13" type="ORF">CKY28_06660</name>
</gene>
<proteinExistence type="inferred from homology"/>
<keyword evidence="10" id="KW-0732">Signal</keyword>
<dbReference type="InterPro" id="IPR037066">
    <property type="entry name" value="Plug_dom_sf"/>
</dbReference>
<evidence type="ECO:0000256" key="9">
    <source>
        <dbReference type="RuleBase" id="RU003357"/>
    </source>
</evidence>
<keyword evidence="5 9" id="KW-0798">TonB box</keyword>
<feature type="chain" id="PRO_5013240296" evidence="10">
    <location>
        <begin position="23"/>
        <end position="781"/>
    </location>
</feature>
<dbReference type="InterPro" id="IPR036942">
    <property type="entry name" value="Beta-barrel_TonB_sf"/>
</dbReference>
<evidence type="ECO:0000259" key="11">
    <source>
        <dbReference type="Pfam" id="PF00593"/>
    </source>
</evidence>
<comment type="subcellular location">
    <subcellularLocation>
        <location evidence="1 8">Cell outer membrane</location>
        <topology evidence="1 8">Multi-pass membrane protein</topology>
    </subcellularLocation>
</comment>
<feature type="domain" description="TonB-dependent receptor plug" evidence="12">
    <location>
        <begin position="53"/>
        <end position="159"/>
    </location>
</feature>
<dbReference type="RefSeq" id="WP_095997507.1">
    <property type="nucleotide sequence ID" value="NZ_NSLI01000002.1"/>
</dbReference>
<dbReference type="GO" id="GO:0015344">
    <property type="term" value="F:siderophore uptake transmembrane transporter activity"/>
    <property type="evidence" value="ECO:0007669"/>
    <property type="project" value="TreeGrafter"/>
</dbReference>
<evidence type="ECO:0000256" key="4">
    <source>
        <dbReference type="ARBA" id="ARBA00022692"/>
    </source>
</evidence>
<dbReference type="GO" id="GO:0009279">
    <property type="term" value="C:cell outer membrane"/>
    <property type="evidence" value="ECO:0007669"/>
    <property type="project" value="UniProtKB-SubCell"/>
</dbReference>
<feature type="signal peptide" evidence="10">
    <location>
        <begin position="1"/>
        <end position="22"/>
    </location>
</feature>
<evidence type="ECO:0000313" key="14">
    <source>
        <dbReference type="Proteomes" id="UP000218151"/>
    </source>
</evidence>
<evidence type="ECO:0000256" key="10">
    <source>
        <dbReference type="SAM" id="SignalP"/>
    </source>
</evidence>
<comment type="similarity">
    <text evidence="8 9">Belongs to the TonB-dependent receptor family.</text>
</comment>
<evidence type="ECO:0000256" key="1">
    <source>
        <dbReference type="ARBA" id="ARBA00004571"/>
    </source>
</evidence>
<organism evidence="13 14">
    <name type="scientific">Sphingomonas lenta</name>
    <dbReference type="NCBI Taxonomy" id="1141887"/>
    <lineage>
        <taxon>Bacteria</taxon>
        <taxon>Pseudomonadati</taxon>
        <taxon>Pseudomonadota</taxon>
        <taxon>Alphaproteobacteria</taxon>
        <taxon>Sphingomonadales</taxon>
        <taxon>Sphingomonadaceae</taxon>
        <taxon>Sphingomonas</taxon>
    </lineage>
</organism>
<evidence type="ECO:0000259" key="12">
    <source>
        <dbReference type="Pfam" id="PF07715"/>
    </source>
</evidence>
<dbReference type="SUPFAM" id="SSF56935">
    <property type="entry name" value="Porins"/>
    <property type="match status" value="1"/>
</dbReference>
<keyword evidence="13" id="KW-0675">Receptor</keyword>
<dbReference type="InterPro" id="IPR012910">
    <property type="entry name" value="Plug_dom"/>
</dbReference>
<name>A0A2A2SIF1_9SPHN</name>
<dbReference type="Pfam" id="PF07715">
    <property type="entry name" value="Plug"/>
    <property type="match status" value="1"/>
</dbReference>
<evidence type="ECO:0000256" key="3">
    <source>
        <dbReference type="ARBA" id="ARBA00022452"/>
    </source>
</evidence>
<dbReference type="EMBL" id="NSLI01000002">
    <property type="protein sequence ID" value="PAX09009.1"/>
    <property type="molecule type" value="Genomic_DNA"/>
</dbReference>
<keyword evidence="2 8" id="KW-0813">Transport</keyword>
<dbReference type="Pfam" id="PF00593">
    <property type="entry name" value="TonB_dep_Rec_b-barrel"/>
    <property type="match status" value="1"/>
</dbReference>
<dbReference type="Gene3D" id="2.170.130.10">
    <property type="entry name" value="TonB-dependent receptor, plug domain"/>
    <property type="match status" value="1"/>
</dbReference>
<keyword evidence="7 8" id="KW-0998">Cell outer membrane</keyword>
<evidence type="ECO:0000256" key="5">
    <source>
        <dbReference type="ARBA" id="ARBA00023077"/>
    </source>
</evidence>
<sequence>MRNGRWLSVGAAALIASSAAQAQVEDPRDGGGDVVVTATPLFEPGEDTLVFPARTVSDEQIARAPAIDLTDYLKRGVGGVFVNEVQGNPLQPDVNYRGFTASPLLGTPQGLSVYLDGVRVNQPFGDVVSWDLIPLSAIRSLTLVPGSNPLFGRNSLGGALSIRTKDGRSDPGFGAELAYGSFDRMIGRASAGGSVGEVHWFASGDGFREDGWRDRSPSEAGQAFGKIGWEDGRHDVALSAAYAATDLTGNGLQELTLLRRDRESVYTYPDKTRNRALLLNLTGRHRLGQGATLSTGLFRRQITTRTLNGDLNEEVLGEDEDATEEACLEAVAEGEDADEACDGLLNRSRTRQREWGGTAELTLDGTFPGHRVTMGAGYVDGRARFGQSSQFGVLRPDRGVDGVDAENDEALVDLRSRTRVLSAYLLDSATLSRALTVDLAARFDRTVVRNRDRIQPGGGPGSLDGNHHFHRLNPAVSVRWTPTAALSADASLAQTSRAPSAIELGCADPESPCRLPNALAGDPPLDQVVARTLEVGLGYAAGGVRARAGAFRTENRDDILFVAAPQSGFGYFRNFGRTRRQGVELDLAVEWRTWSASAHYTLLDATFRSPETVNGAANSANDEGPGFEGNIDVARGDRIPLIPRHQFKASLAWSPAPPLTLTADLYAASGAFARGNENNAHRPDGVFYLGPGRSGGYAVVGLGAEMRPASWLSLHARVDNLFDRDYATGAQLGAAAFDADGRFVQRPFAAPPGDGDAPVRSSTFFAPGAPRSVRVGARARF</sequence>
<keyword evidence="3 8" id="KW-1134">Transmembrane beta strand</keyword>
<evidence type="ECO:0000313" key="13">
    <source>
        <dbReference type="EMBL" id="PAX09009.1"/>
    </source>
</evidence>
<dbReference type="OrthoDB" id="8428213at2"/>
<comment type="caution">
    <text evidence="13">The sequence shown here is derived from an EMBL/GenBank/DDBJ whole genome shotgun (WGS) entry which is preliminary data.</text>
</comment>
<dbReference type="InterPro" id="IPR039426">
    <property type="entry name" value="TonB-dep_rcpt-like"/>
</dbReference>
<dbReference type="Proteomes" id="UP000218151">
    <property type="component" value="Unassembled WGS sequence"/>
</dbReference>
<evidence type="ECO:0000256" key="6">
    <source>
        <dbReference type="ARBA" id="ARBA00023136"/>
    </source>
</evidence>
<evidence type="ECO:0000256" key="7">
    <source>
        <dbReference type="ARBA" id="ARBA00023237"/>
    </source>
</evidence>
<dbReference type="Gene3D" id="2.40.170.20">
    <property type="entry name" value="TonB-dependent receptor, beta-barrel domain"/>
    <property type="match status" value="1"/>
</dbReference>
<dbReference type="AlphaFoldDB" id="A0A2A2SIF1"/>
<feature type="domain" description="TonB-dependent receptor-like beta-barrel" evidence="11">
    <location>
        <begin position="227"/>
        <end position="721"/>
    </location>
</feature>
<dbReference type="PANTHER" id="PTHR30069">
    <property type="entry name" value="TONB-DEPENDENT OUTER MEMBRANE RECEPTOR"/>
    <property type="match status" value="1"/>
</dbReference>
<keyword evidence="4 8" id="KW-0812">Transmembrane</keyword>